<keyword evidence="4 5" id="KW-0378">Hydrolase</keyword>
<dbReference type="Pfam" id="PF00933">
    <property type="entry name" value="Glyco_hydro_3"/>
    <property type="match status" value="1"/>
</dbReference>
<dbReference type="SUPFAM" id="SSF48208">
    <property type="entry name" value="Six-hairpin glycosidases"/>
    <property type="match status" value="1"/>
</dbReference>
<dbReference type="Gene3D" id="2.60.40.10">
    <property type="entry name" value="Immunoglobulins"/>
    <property type="match status" value="2"/>
</dbReference>
<dbReference type="Pfam" id="PF08531">
    <property type="entry name" value="Bac_rhamnosid_N"/>
    <property type="match status" value="1"/>
</dbReference>
<dbReference type="Pfam" id="PF25788">
    <property type="entry name" value="Ig_Rha78A_N"/>
    <property type="match status" value="1"/>
</dbReference>
<keyword evidence="8" id="KW-1185">Reference proteome</keyword>
<evidence type="ECO:0000259" key="6">
    <source>
        <dbReference type="SMART" id="SM01217"/>
    </source>
</evidence>
<evidence type="ECO:0000256" key="3">
    <source>
        <dbReference type="ARBA" id="ARBA00012652"/>
    </source>
</evidence>
<dbReference type="PROSITE" id="PS00775">
    <property type="entry name" value="GLYCOSYL_HYDROL_F3"/>
    <property type="match status" value="1"/>
</dbReference>
<dbReference type="GO" id="GO:0016787">
    <property type="term" value="F:hydrolase activity"/>
    <property type="evidence" value="ECO:0007669"/>
    <property type="project" value="UniProtKB-KW"/>
</dbReference>
<dbReference type="InterPro" id="IPR013737">
    <property type="entry name" value="Bac_rhamnosid_N"/>
</dbReference>
<dbReference type="InterPro" id="IPR013783">
    <property type="entry name" value="Ig-like_fold"/>
</dbReference>
<dbReference type="InterPro" id="IPR035398">
    <property type="entry name" value="Bac_rhamnosid_C"/>
</dbReference>
<dbReference type="Gene3D" id="3.40.50.1700">
    <property type="entry name" value="Glycoside hydrolase family 3 C-terminal domain"/>
    <property type="match status" value="1"/>
</dbReference>
<organism evidence="7 8">
    <name type="scientific">Agromyces indicus</name>
    <dbReference type="NCBI Taxonomy" id="758919"/>
    <lineage>
        <taxon>Bacteria</taxon>
        <taxon>Bacillati</taxon>
        <taxon>Actinomycetota</taxon>
        <taxon>Actinomycetes</taxon>
        <taxon>Micrococcales</taxon>
        <taxon>Microbacteriaceae</taxon>
        <taxon>Agromyces</taxon>
    </lineage>
</organism>
<evidence type="ECO:0000256" key="5">
    <source>
        <dbReference type="RuleBase" id="RU361161"/>
    </source>
</evidence>
<comment type="catalytic activity">
    <reaction evidence="1">
        <text>Hydrolysis of terminal non-reducing alpha-L-rhamnose residues in alpha-L-rhamnosides.</text>
        <dbReference type="EC" id="3.2.1.40"/>
    </reaction>
</comment>
<dbReference type="PRINTS" id="PR00133">
    <property type="entry name" value="GLHYDRLASE3"/>
</dbReference>
<evidence type="ECO:0000313" key="7">
    <source>
        <dbReference type="EMBL" id="MDR5690590.1"/>
    </source>
</evidence>
<dbReference type="InterPro" id="IPR016007">
    <property type="entry name" value="Alpha_rhamnosid"/>
</dbReference>
<dbReference type="Pfam" id="PF17389">
    <property type="entry name" value="Bac_rhamnosid6H"/>
    <property type="match status" value="1"/>
</dbReference>
<gene>
    <name evidence="7" type="ORF">RH861_00775</name>
</gene>
<dbReference type="InterPro" id="IPR017853">
    <property type="entry name" value="GH"/>
</dbReference>
<dbReference type="RefSeq" id="WP_310519323.1">
    <property type="nucleotide sequence ID" value="NZ_BAABBS010000001.1"/>
</dbReference>
<dbReference type="Pfam" id="PF14310">
    <property type="entry name" value="Fn3-like"/>
    <property type="match status" value="1"/>
</dbReference>
<protein>
    <recommendedName>
        <fullName evidence="3">alpha-L-rhamnosidase</fullName>
        <ecNumber evidence="3">3.2.1.40</ecNumber>
    </recommendedName>
</protein>
<dbReference type="Gene3D" id="2.60.420.10">
    <property type="entry name" value="Maltose phosphorylase, domain 3"/>
    <property type="match status" value="1"/>
</dbReference>
<dbReference type="InterPro" id="IPR002772">
    <property type="entry name" value="Glyco_hydro_3_C"/>
</dbReference>
<dbReference type="Gene3D" id="2.60.120.260">
    <property type="entry name" value="Galactose-binding domain-like"/>
    <property type="match status" value="2"/>
</dbReference>
<dbReference type="InterPro" id="IPR036962">
    <property type="entry name" value="Glyco_hydro_3_N_sf"/>
</dbReference>
<dbReference type="PANTHER" id="PTHR33307:SF6">
    <property type="entry name" value="ALPHA-RHAMNOSIDASE (EUROFUNG)-RELATED"/>
    <property type="match status" value="1"/>
</dbReference>
<dbReference type="EC" id="3.2.1.40" evidence="3"/>
<dbReference type="InterPro" id="IPR019800">
    <property type="entry name" value="Glyco_hydro_3_AS"/>
</dbReference>
<dbReference type="InterPro" id="IPR008902">
    <property type="entry name" value="Rhamnosid_concanavalin"/>
</dbReference>
<dbReference type="SUPFAM" id="SSF52279">
    <property type="entry name" value="Beta-D-glucan exohydrolase, C-terminal domain"/>
    <property type="match status" value="1"/>
</dbReference>
<name>A0ABU1FFT8_9MICO</name>
<dbReference type="Gene3D" id="1.50.10.10">
    <property type="match status" value="1"/>
</dbReference>
<reference evidence="8" key="1">
    <citation type="submission" date="2023-07" db="EMBL/GenBank/DDBJ databases">
        <title>Description of three actinobacteria isolated from air of manufacturing shop in a pharmaceutical factory.</title>
        <authorList>
            <person name="Zhang D.-F."/>
        </authorList>
    </citation>
    <scope>NUCLEOTIDE SEQUENCE [LARGE SCALE GENOMIC DNA]</scope>
    <source>
        <strain evidence="8">CCTCC AB 2011122</strain>
    </source>
</reference>
<dbReference type="InterPro" id="IPR012341">
    <property type="entry name" value="6hp_glycosidase-like_sf"/>
</dbReference>
<sequence>MNITITPVRFEHHRDALGIGEAEPRLSWIVESAPAGWRQARYEVESRATDGAAPAVHAVDSADSVLMPWPFAPLASRERREVRVRVTGEGGAASEWSEWSAVEAGLLEPSDWQARMVGPDPDGAFAGERSPLVRGIADLDDVPIVRARLYATAHGLVELEINGVRVGDHELTPGWSAYESRLRYATFDVTDLLRPGRNVLGAWLGDGWWRGRLGWDGRDGFYGDRLGVLAQLEVEYADGRRQVVASGTDWMVGSSAIRASDLYDGEDFDARAHEAAWSTAGVDDAGWEASVAQDRDPATLVAPDGAPVRVVETLPVREVITSPSGKRILDFGQNLVGRLRITVSGEAGDVVTFRHAEVLEHGELATEPLRTAKATDRYTLRGDGEETWAPRFTFHGFRYAEVDGWPDEFDPAAIVAEVLSSDLERTGEFAASDPLVERLHENVVWSMRGNFVDVPTDCPQRDERLGWTGDLQVFAPTASFLADASGFLASWLRDLAAEQTRYGGVPMIVPAITVGNTGPTAGWADAATVVPWTMYERFGDLGALERQFDSMAAWVDQVEAAAGEDRIWSAGFQFGDWLDPLAPAGRPEAAQTYPEIVATAYFARSARIVADAAALIGRDDDAARYGALADEVRAAFHREYVARSGRLLSDSATAYALALQFDLIPDDGERRRAADQLADIVRGNGFRIATGFIGTPLITDALSANGHADVAYRLLLQTEAPSWLYAVKQGATTIWERWDSMLPDGTVNPAGMTSFNHYAFGAVGDWLHRVVAGLAPDAPGYRRIRFAPQPPRRGLTSASAKLRTPYGTASSAWRLADGTLELEVTVPVGATADVVLPSGAEHLGLEHGTYGFTEPFEVESVERAVVTVDTSLGDLIDDTAALGVLTGVITKYVPEAAEHMSAGFRGQDELTPRQIAALLPHPDAVLADLERGFAAVSAGEEVPADVLTAPEPTDEEAAAADADLAEQAALLSGASFWATREGRGIRSLTLVDGPHGIRLQREGEDHLGLNASVPATCFPPGVALGSSWDPVLAREIGEAIGREARALGVDVVLGPGINIKRSPLGGRTFEYLSEDPRLTGVLATEWVRGLQSTGVGASLKHFAVNSQETDRMRVSAEVDERTLREIYLPAFERVVKDAAPATVMSAYNAINGVFSSENRWLLTELLRDEWGFDGLVVSDWGAIKDRVEALAAGLDLEMPGTGDEGTDAILAAVREGRIDRSVVEASVERLRRLAEQTAPSTDVADAPSAFDVDANHALARRAAAASVVLLRNEDATLPLRAGRRVAVIGELAVDPQYQGGGSSHVNATRVDVPLDELRRSLGDNQIAYAAGYARGAGDETAGALLAEARAAAASADVAVVFAGLYEIDQSEGFDREHLDLPAAQVAAIQAVAAVAKRTVVVLSNGGVVSLDPWHDDVDAIVEGWALGQAVGGALADVLTGAVNPSGRLAETIPLALADTPAYLNFPGEQEIARHGEGVFVGYRYYTSADRAVRYPFGHGLSYTGFEVEVFDVEANGPDTAVARVTVRNTGDVAGAEVVQLYVAPASSEVRRPVRELGAFAKVELAAGEATTVSLELERRAFAHWDARGSRWWVAPGTYRLELGRSASDIVAARDLALDGDVDRPAALSLDSTVKEWFGHPVVGPALMQGMMANATAEQQAAAEANANALKMVESMPMGQFARFPGVDLADDVLDRFIALSLAAAQPEPVA</sequence>
<feature type="domain" description="Fibronectin type III-like" evidence="6">
    <location>
        <begin position="1536"/>
        <end position="1606"/>
    </location>
</feature>
<evidence type="ECO:0000256" key="4">
    <source>
        <dbReference type="ARBA" id="ARBA00022801"/>
    </source>
</evidence>
<dbReference type="SMART" id="SM01217">
    <property type="entry name" value="Fn3_like"/>
    <property type="match status" value="1"/>
</dbReference>
<keyword evidence="5" id="KW-0326">Glycosidase</keyword>
<evidence type="ECO:0000256" key="1">
    <source>
        <dbReference type="ARBA" id="ARBA00001445"/>
    </source>
</evidence>
<dbReference type="InterPro" id="IPR035396">
    <property type="entry name" value="Bac_rhamnosid6H"/>
</dbReference>
<comment type="caution">
    <text evidence="7">The sequence shown here is derived from an EMBL/GenBank/DDBJ whole genome shotgun (WGS) entry which is preliminary data.</text>
</comment>
<dbReference type="SUPFAM" id="SSF51445">
    <property type="entry name" value="(Trans)glycosidases"/>
    <property type="match status" value="1"/>
</dbReference>
<evidence type="ECO:0000256" key="2">
    <source>
        <dbReference type="ARBA" id="ARBA00005336"/>
    </source>
</evidence>
<dbReference type="InterPro" id="IPR036881">
    <property type="entry name" value="Glyco_hydro_3_C_sf"/>
</dbReference>
<dbReference type="Gene3D" id="3.20.20.300">
    <property type="entry name" value="Glycoside hydrolase, family 3, N-terminal domain"/>
    <property type="match status" value="1"/>
</dbReference>
<evidence type="ECO:0000313" key="8">
    <source>
        <dbReference type="Proteomes" id="UP001260072"/>
    </source>
</evidence>
<dbReference type="InterPro" id="IPR001764">
    <property type="entry name" value="Glyco_hydro_3_N"/>
</dbReference>
<accession>A0ABU1FFT8</accession>
<dbReference type="Pfam" id="PF05592">
    <property type="entry name" value="Bac_rhamnosid"/>
    <property type="match status" value="1"/>
</dbReference>
<dbReference type="Pfam" id="PF17390">
    <property type="entry name" value="Bac_rhamnosid_C"/>
    <property type="match status" value="1"/>
</dbReference>
<dbReference type="EMBL" id="JAVKGS010000001">
    <property type="protein sequence ID" value="MDR5690590.1"/>
    <property type="molecule type" value="Genomic_DNA"/>
</dbReference>
<dbReference type="Proteomes" id="UP001260072">
    <property type="component" value="Unassembled WGS sequence"/>
</dbReference>
<dbReference type="PANTHER" id="PTHR33307">
    <property type="entry name" value="ALPHA-RHAMNOSIDASE (EUROFUNG)"/>
    <property type="match status" value="1"/>
</dbReference>
<proteinExistence type="inferred from homology"/>
<dbReference type="Pfam" id="PF01915">
    <property type="entry name" value="Glyco_hydro_3_C"/>
    <property type="match status" value="1"/>
</dbReference>
<comment type="similarity">
    <text evidence="2 5">Belongs to the glycosyl hydrolase 3 family.</text>
</comment>
<dbReference type="InterPro" id="IPR008928">
    <property type="entry name" value="6-hairpin_glycosidase_sf"/>
</dbReference>
<dbReference type="InterPro" id="IPR026891">
    <property type="entry name" value="Fn3-like"/>
</dbReference>